<dbReference type="EMBL" id="STGV01000007">
    <property type="protein sequence ID" value="THV20656.1"/>
    <property type="molecule type" value="Genomic_DNA"/>
</dbReference>
<organism evidence="1 2">
    <name type="scientific">Peteryoungia ipomoeae</name>
    <dbReference type="NCBI Taxonomy" id="1210932"/>
    <lineage>
        <taxon>Bacteria</taxon>
        <taxon>Pseudomonadati</taxon>
        <taxon>Pseudomonadota</taxon>
        <taxon>Alphaproteobacteria</taxon>
        <taxon>Hyphomicrobiales</taxon>
        <taxon>Rhizobiaceae</taxon>
        <taxon>Peteryoungia</taxon>
    </lineage>
</organism>
<dbReference type="AlphaFoldDB" id="A0A4V4HM41"/>
<protein>
    <submittedName>
        <fullName evidence="1">Type II toxin-antitoxin system RelE/ParE family toxin</fullName>
    </submittedName>
</protein>
<proteinExistence type="predicted"/>
<sequence length="114" mass="13199">MAFRIVRSQASTEDLRIIFRHLIDSYVALGDDLPQAADRALRRMDGIERDLQSIARAPHQGTVTSYRGFEGVRHVTKNKVVFYFQTQETQKVLRLLAVFFGGQDHQRHMLKRLS</sequence>
<keyword evidence="2" id="KW-1185">Reference proteome</keyword>
<dbReference type="Gene3D" id="3.30.2310.20">
    <property type="entry name" value="RelE-like"/>
    <property type="match status" value="1"/>
</dbReference>
<dbReference type="RefSeq" id="WP_136600117.1">
    <property type="nucleotide sequence ID" value="NZ_STGV01000007.1"/>
</dbReference>
<comment type="caution">
    <text evidence="1">The sequence shown here is derived from an EMBL/GenBank/DDBJ whole genome shotgun (WGS) entry which is preliminary data.</text>
</comment>
<dbReference type="InterPro" id="IPR035093">
    <property type="entry name" value="RelE/ParE_toxin_dom_sf"/>
</dbReference>
<dbReference type="OrthoDB" id="7724949at2"/>
<evidence type="ECO:0000313" key="1">
    <source>
        <dbReference type="EMBL" id="THV20656.1"/>
    </source>
</evidence>
<evidence type="ECO:0000313" key="2">
    <source>
        <dbReference type="Proteomes" id="UP000308828"/>
    </source>
</evidence>
<dbReference type="Proteomes" id="UP000308828">
    <property type="component" value="Unassembled WGS sequence"/>
</dbReference>
<gene>
    <name evidence="1" type="ORF">FAA97_18865</name>
</gene>
<accession>A0A4V4HM41</accession>
<name>A0A4V4HM41_9HYPH</name>
<reference evidence="1 2" key="1">
    <citation type="submission" date="2019-04" db="EMBL/GenBank/DDBJ databases">
        <title>Genome sequence of strain shin9-1.</title>
        <authorList>
            <person name="Gao J."/>
            <person name="Sun J."/>
        </authorList>
    </citation>
    <scope>NUCLEOTIDE SEQUENCE [LARGE SCALE GENOMIC DNA]</scope>
    <source>
        <strain evidence="2">shin9-1</strain>
    </source>
</reference>